<keyword evidence="11 12" id="KW-0742">SOS response</keyword>
<dbReference type="HAMAP" id="MF_00365">
    <property type="entry name" value="RecF"/>
    <property type="match status" value="1"/>
</dbReference>
<evidence type="ECO:0000256" key="11">
    <source>
        <dbReference type="ARBA" id="ARBA00023236"/>
    </source>
</evidence>
<dbReference type="InterPro" id="IPR018078">
    <property type="entry name" value="DNA-binding_RecF_CS"/>
</dbReference>
<dbReference type="AlphaFoldDB" id="A0A7X5HWS4"/>
<evidence type="ECO:0000256" key="10">
    <source>
        <dbReference type="ARBA" id="ARBA00023204"/>
    </source>
</evidence>
<evidence type="ECO:0000259" key="14">
    <source>
        <dbReference type="Pfam" id="PF02463"/>
    </source>
</evidence>
<evidence type="ECO:0000313" key="16">
    <source>
        <dbReference type="Proteomes" id="UP000461585"/>
    </source>
</evidence>
<keyword evidence="9 12" id="KW-0238">DNA-binding</keyword>
<dbReference type="SUPFAM" id="SSF52540">
    <property type="entry name" value="P-loop containing nucleoside triphosphate hydrolases"/>
    <property type="match status" value="1"/>
</dbReference>
<keyword evidence="6 12" id="KW-0547">Nucleotide-binding</keyword>
<accession>A0A7X5HWS4</accession>
<dbReference type="EMBL" id="JAAEEH010000027">
    <property type="protein sequence ID" value="NDL68094.1"/>
    <property type="molecule type" value="Genomic_DNA"/>
</dbReference>
<comment type="caution">
    <text evidence="15">The sequence shown here is derived from an EMBL/GenBank/DDBJ whole genome shotgun (WGS) entry which is preliminary data.</text>
</comment>
<feature type="binding site" evidence="12">
    <location>
        <begin position="30"/>
        <end position="37"/>
    </location>
    <ligand>
        <name>ATP</name>
        <dbReference type="ChEBI" id="CHEBI:30616"/>
    </ligand>
</feature>
<dbReference type="Gene3D" id="1.20.1050.90">
    <property type="entry name" value="RecF/RecN/SMC, N-terminal domain"/>
    <property type="match status" value="1"/>
</dbReference>
<dbReference type="GO" id="GO:0006260">
    <property type="term" value="P:DNA replication"/>
    <property type="evidence" value="ECO:0007669"/>
    <property type="project" value="UniProtKB-UniRule"/>
</dbReference>
<dbReference type="GO" id="GO:0005524">
    <property type="term" value="F:ATP binding"/>
    <property type="evidence" value="ECO:0007669"/>
    <property type="project" value="UniProtKB-UniRule"/>
</dbReference>
<evidence type="ECO:0000256" key="5">
    <source>
        <dbReference type="ARBA" id="ARBA00022705"/>
    </source>
</evidence>
<evidence type="ECO:0000256" key="2">
    <source>
        <dbReference type="ARBA" id="ARBA00008016"/>
    </source>
</evidence>
<dbReference type="Proteomes" id="UP000461585">
    <property type="component" value="Unassembled WGS sequence"/>
</dbReference>
<comment type="subcellular location">
    <subcellularLocation>
        <location evidence="1 12 13">Cytoplasm</location>
    </subcellularLocation>
</comment>
<evidence type="ECO:0000313" key="15">
    <source>
        <dbReference type="EMBL" id="NDL68094.1"/>
    </source>
</evidence>
<organism evidence="15 16">
    <name type="scientific">Anaerotalea alkaliphila</name>
    <dbReference type="NCBI Taxonomy" id="2662126"/>
    <lineage>
        <taxon>Bacteria</taxon>
        <taxon>Bacillati</taxon>
        <taxon>Bacillota</taxon>
        <taxon>Clostridia</taxon>
        <taxon>Eubacteriales</taxon>
        <taxon>Anaerotalea</taxon>
    </lineage>
</organism>
<evidence type="ECO:0000256" key="4">
    <source>
        <dbReference type="ARBA" id="ARBA00022490"/>
    </source>
</evidence>
<proteinExistence type="inferred from homology"/>
<dbReference type="GO" id="GO:0006302">
    <property type="term" value="P:double-strand break repair"/>
    <property type="evidence" value="ECO:0007669"/>
    <property type="project" value="TreeGrafter"/>
</dbReference>
<dbReference type="NCBIfam" id="TIGR00611">
    <property type="entry name" value="recf"/>
    <property type="match status" value="1"/>
</dbReference>
<gene>
    <name evidence="12 15" type="primary">recF</name>
    <name evidence="15" type="ORF">GXN74_10110</name>
</gene>
<dbReference type="Gene3D" id="3.40.50.300">
    <property type="entry name" value="P-loop containing nucleotide triphosphate hydrolases"/>
    <property type="match status" value="1"/>
</dbReference>
<keyword evidence="5 12" id="KW-0235">DNA replication</keyword>
<feature type="domain" description="RecF/RecN/SMC N-terminal" evidence="14">
    <location>
        <begin position="3"/>
        <end position="347"/>
    </location>
</feature>
<dbReference type="PROSITE" id="PS00618">
    <property type="entry name" value="RECF_2"/>
    <property type="match status" value="1"/>
</dbReference>
<dbReference type="CDD" id="cd03242">
    <property type="entry name" value="ABC_RecF"/>
    <property type="match status" value="1"/>
</dbReference>
<evidence type="ECO:0000256" key="12">
    <source>
        <dbReference type="HAMAP-Rule" id="MF_00365"/>
    </source>
</evidence>
<protein>
    <recommendedName>
        <fullName evidence="3 12">DNA replication and repair protein RecF</fullName>
    </recommendedName>
</protein>
<keyword evidence="10 12" id="KW-0234">DNA repair</keyword>
<evidence type="ECO:0000256" key="1">
    <source>
        <dbReference type="ARBA" id="ARBA00004496"/>
    </source>
</evidence>
<reference evidence="15 16" key="1">
    <citation type="submission" date="2020-01" db="EMBL/GenBank/DDBJ databases">
        <title>Anaeroalcalibacter tamaniensis gen. nov., sp. nov., moderately halophilic strictly anaerobic fermenter bacterium from mud volcano of Taman peninsula.</title>
        <authorList>
            <person name="Frolova A."/>
            <person name="Merkel A.Y."/>
            <person name="Slobodkin A.I."/>
        </authorList>
    </citation>
    <scope>NUCLEOTIDE SEQUENCE [LARGE SCALE GENOMIC DNA]</scope>
    <source>
        <strain evidence="15 16">F-3ap</strain>
    </source>
</reference>
<dbReference type="GO" id="GO:0009432">
    <property type="term" value="P:SOS response"/>
    <property type="evidence" value="ECO:0007669"/>
    <property type="project" value="UniProtKB-UniRule"/>
</dbReference>
<comment type="similarity">
    <text evidence="2 12 13">Belongs to the RecF family.</text>
</comment>
<dbReference type="InterPro" id="IPR042174">
    <property type="entry name" value="RecF_2"/>
</dbReference>
<dbReference type="RefSeq" id="WP_162370817.1">
    <property type="nucleotide sequence ID" value="NZ_JAAEEH010000027.1"/>
</dbReference>
<evidence type="ECO:0000256" key="6">
    <source>
        <dbReference type="ARBA" id="ARBA00022741"/>
    </source>
</evidence>
<keyword evidence="16" id="KW-1185">Reference proteome</keyword>
<evidence type="ECO:0000256" key="9">
    <source>
        <dbReference type="ARBA" id="ARBA00023125"/>
    </source>
</evidence>
<evidence type="ECO:0000256" key="13">
    <source>
        <dbReference type="RuleBase" id="RU000578"/>
    </source>
</evidence>
<keyword evidence="4 12" id="KW-0963">Cytoplasm</keyword>
<dbReference type="GO" id="GO:0000731">
    <property type="term" value="P:DNA synthesis involved in DNA repair"/>
    <property type="evidence" value="ECO:0007669"/>
    <property type="project" value="TreeGrafter"/>
</dbReference>
<dbReference type="GO" id="GO:0003697">
    <property type="term" value="F:single-stranded DNA binding"/>
    <property type="evidence" value="ECO:0007669"/>
    <property type="project" value="UniProtKB-UniRule"/>
</dbReference>
<dbReference type="PANTHER" id="PTHR32182:SF0">
    <property type="entry name" value="DNA REPLICATION AND REPAIR PROTEIN RECF"/>
    <property type="match status" value="1"/>
</dbReference>
<dbReference type="InterPro" id="IPR001238">
    <property type="entry name" value="DNA-binding_RecF"/>
</dbReference>
<name>A0A7X5HWS4_9FIRM</name>
<evidence type="ECO:0000256" key="7">
    <source>
        <dbReference type="ARBA" id="ARBA00022763"/>
    </source>
</evidence>
<comment type="function">
    <text evidence="12 13">The RecF protein is involved in DNA metabolism; it is required for DNA replication and normal SOS inducibility. RecF binds preferentially to single-stranded, linear DNA. It also seems to bind ATP.</text>
</comment>
<evidence type="ECO:0000256" key="8">
    <source>
        <dbReference type="ARBA" id="ARBA00022840"/>
    </source>
</evidence>
<sequence>MHIQELKLSDFRNYREGTISFGPGINILYGDNAQGKTNILEAIYLCATSKSHRTNLYKEMIRLGRDEAHVHLRISKQGGRYVDVIDLHLKSGNKKGIAVNKKPIRKMQELLGVAHVILFSPEDLGLIKHGPKERRRFMNVELSQVDPVYYFNLSQYHKVLKQRNNLLRSIQFDPGKADLLEPWDLQLAAYGRKIIQARMDFVSTLEPIFQEMHKGISGSGEAITMAYEKNVEPDLFEGRLLQARSKDVKTGSTTVGPHLDDLFFGLGGVDLRKYGSQGQQRTAALSLKLSEIEWVGSSIEDTPVLLLDDVLSELDRHRQLALMKVLNNIQTIITCTGVEDFMNQNITIEKMYCIEKGQIYEKNL</sequence>
<evidence type="ECO:0000256" key="3">
    <source>
        <dbReference type="ARBA" id="ARBA00020170"/>
    </source>
</evidence>
<keyword evidence="7 12" id="KW-0227">DNA damage</keyword>
<dbReference type="PANTHER" id="PTHR32182">
    <property type="entry name" value="DNA REPLICATION AND REPAIR PROTEIN RECF"/>
    <property type="match status" value="1"/>
</dbReference>
<dbReference type="InterPro" id="IPR027417">
    <property type="entry name" value="P-loop_NTPase"/>
</dbReference>
<dbReference type="GO" id="GO:0005737">
    <property type="term" value="C:cytoplasm"/>
    <property type="evidence" value="ECO:0007669"/>
    <property type="project" value="UniProtKB-SubCell"/>
</dbReference>
<dbReference type="Pfam" id="PF02463">
    <property type="entry name" value="SMC_N"/>
    <property type="match status" value="1"/>
</dbReference>
<keyword evidence="8 12" id="KW-0067">ATP-binding</keyword>
<dbReference type="InterPro" id="IPR003395">
    <property type="entry name" value="RecF/RecN/SMC_N"/>
</dbReference>